<protein>
    <submittedName>
        <fullName evidence="1">Uncharacterized protein</fullName>
    </submittedName>
</protein>
<dbReference type="Pfam" id="PF09491">
    <property type="entry name" value="RE_AlwI"/>
    <property type="match status" value="1"/>
</dbReference>
<gene>
    <name evidence="1" type="ORF">S06H3_16441</name>
</gene>
<proteinExistence type="predicted"/>
<dbReference type="InterPro" id="IPR018573">
    <property type="entry name" value="Restrct_endonuc_II_AlwI"/>
</dbReference>
<accession>X1LBH5</accession>
<dbReference type="EMBL" id="BARV01008136">
    <property type="protein sequence ID" value="GAI16672.1"/>
    <property type="molecule type" value="Genomic_DNA"/>
</dbReference>
<sequence length="62" mass="7072">MRNVEPVEFEYMISQCLKILNDEIEIIPNCIVDDEGNPIGFAPGNKPDIEGYYESFNSIFEA</sequence>
<dbReference type="Gene3D" id="3.40.91.50">
    <property type="match status" value="1"/>
</dbReference>
<evidence type="ECO:0000313" key="1">
    <source>
        <dbReference type="EMBL" id="GAI16672.1"/>
    </source>
</evidence>
<feature type="non-terminal residue" evidence="1">
    <location>
        <position position="62"/>
    </location>
</feature>
<comment type="caution">
    <text evidence="1">The sequence shown here is derived from an EMBL/GenBank/DDBJ whole genome shotgun (WGS) entry which is preliminary data.</text>
</comment>
<name>X1LBH5_9ZZZZ</name>
<reference evidence="1" key="1">
    <citation type="journal article" date="2014" name="Front. Microbiol.">
        <title>High frequency of phylogenetically diverse reductive dehalogenase-homologous genes in deep subseafloor sedimentary metagenomes.</title>
        <authorList>
            <person name="Kawai M."/>
            <person name="Futagami T."/>
            <person name="Toyoda A."/>
            <person name="Takaki Y."/>
            <person name="Nishi S."/>
            <person name="Hori S."/>
            <person name="Arai W."/>
            <person name="Tsubouchi T."/>
            <person name="Morono Y."/>
            <person name="Uchiyama I."/>
            <person name="Ito T."/>
            <person name="Fujiyama A."/>
            <person name="Inagaki F."/>
            <person name="Takami H."/>
        </authorList>
    </citation>
    <scope>NUCLEOTIDE SEQUENCE</scope>
    <source>
        <strain evidence="1">Expedition CK06-06</strain>
    </source>
</reference>
<organism evidence="1">
    <name type="scientific">marine sediment metagenome</name>
    <dbReference type="NCBI Taxonomy" id="412755"/>
    <lineage>
        <taxon>unclassified sequences</taxon>
        <taxon>metagenomes</taxon>
        <taxon>ecological metagenomes</taxon>
    </lineage>
</organism>
<dbReference type="AlphaFoldDB" id="X1LBH5"/>